<accession>A0ABT0RLE0</accession>
<feature type="compositionally biased region" description="Basic and acidic residues" evidence="1">
    <location>
        <begin position="206"/>
        <end position="217"/>
    </location>
</feature>
<keyword evidence="5" id="KW-1185">Reference proteome</keyword>
<name>A0ABT0RLE0_9SPHN</name>
<gene>
    <name evidence="4" type="ORF">LZ536_05965</name>
</gene>
<keyword evidence="2" id="KW-0472">Membrane</keyword>
<sequence length="413" mass="43149">MNKFRGLVGHCGLAALLIASSPVLAQDNSTSAAPAATQPAADIGPRELSNFSLSGTVTREAQPQPAEQQPAAAPPREPATRTAAPATSVVERPAQVRAATSEPRPIQAQPSSVIDPIPGGTNAPAPAATRPITAPAAVAPVVVALPAQASSDFSPLPWIAAILLLAAGAAVYFGLQRRGRRYEAAGVSDYFEATPEPASAPVAAPRRAEEPLVRRPEPQAPPVPSGVVTSSLRSAEPAVPAGVVASSLRPWIELELEPSQATLTEDHAAIAFDVTIFNSGSAPARDVAVEACMINAGDQQDAQLGEFYTAPSQVRDKIPAVAPMARITLKSAVRLPRASVREYEVEGRKLFMPMVALNSRYRWSSGEGQSAASFLVGGKAANDGARLSPLRLDQGKRGWKALAARRYEKGIRS</sequence>
<evidence type="ECO:0000256" key="3">
    <source>
        <dbReference type="SAM" id="SignalP"/>
    </source>
</evidence>
<evidence type="ECO:0000256" key="1">
    <source>
        <dbReference type="SAM" id="MobiDB-lite"/>
    </source>
</evidence>
<feature type="transmembrane region" description="Helical" evidence="2">
    <location>
        <begin position="156"/>
        <end position="175"/>
    </location>
</feature>
<proteinExistence type="predicted"/>
<feature type="region of interest" description="Disordered" evidence="1">
    <location>
        <begin position="30"/>
        <end position="123"/>
    </location>
</feature>
<organism evidence="4 5">
    <name type="scientific">Sphingomonas alba</name>
    <dbReference type="NCBI Taxonomy" id="2908208"/>
    <lineage>
        <taxon>Bacteria</taxon>
        <taxon>Pseudomonadati</taxon>
        <taxon>Pseudomonadota</taxon>
        <taxon>Alphaproteobacteria</taxon>
        <taxon>Sphingomonadales</taxon>
        <taxon>Sphingomonadaceae</taxon>
        <taxon>Sphingomonas</taxon>
    </lineage>
</organism>
<feature type="chain" id="PRO_5046427869" evidence="3">
    <location>
        <begin position="26"/>
        <end position="413"/>
    </location>
</feature>
<evidence type="ECO:0000256" key="2">
    <source>
        <dbReference type="SAM" id="Phobius"/>
    </source>
</evidence>
<keyword evidence="2" id="KW-1133">Transmembrane helix</keyword>
<feature type="compositionally biased region" description="Low complexity" evidence="1">
    <location>
        <begin position="30"/>
        <end position="41"/>
    </location>
</feature>
<evidence type="ECO:0000313" key="4">
    <source>
        <dbReference type="EMBL" id="MCL6683448.1"/>
    </source>
</evidence>
<reference evidence="4" key="1">
    <citation type="submission" date="2022-05" db="EMBL/GenBank/DDBJ databases">
        <authorList>
            <person name="Jo J.-H."/>
            <person name="Im W.-T."/>
        </authorList>
    </citation>
    <scope>NUCLEOTIDE SEQUENCE</scope>
    <source>
        <strain evidence="4">SE158</strain>
    </source>
</reference>
<evidence type="ECO:0000313" key="5">
    <source>
        <dbReference type="Proteomes" id="UP001165363"/>
    </source>
</evidence>
<feature type="signal peptide" evidence="3">
    <location>
        <begin position="1"/>
        <end position="25"/>
    </location>
</feature>
<comment type="caution">
    <text evidence="4">The sequence shown here is derived from an EMBL/GenBank/DDBJ whole genome shotgun (WGS) entry which is preliminary data.</text>
</comment>
<dbReference type="EMBL" id="JAMGBD010000001">
    <property type="protein sequence ID" value="MCL6683448.1"/>
    <property type="molecule type" value="Genomic_DNA"/>
</dbReference>
<feature type="compositionally biased region" description="Low complexity" evidence="1">
    <location>
        <begin position="195"/>
        <end position="205"/>
    </location>
</feature>
<dbReference type="RefSeq" id="WP_249847372.1">
    <property type="nucleotide sequence ID" value="NZ_JAMGBD010000001.1"/>
</dbReference>
<dbReference type="Proteomes" id="UP001165363">
    <property type="component" value="Unassembled WGS sequence"/>
</dbReference>
<feature type="compositionally biased region" description="Low complexity" evidence="1">
    <location>
        <begin position="58"/>
        <end position="71"/>
    </location>
</feature>
<keyword evidence="3" id="KW-0732">Signal</keyword>
<protein>
    <submittedName>
        <fullName evidence="4">Uncharacterized protein</fullName>
    </submittedName>
</protein>
<keyword evidence="2" id="KW-0812">Transmembrane</keyword>
<feature type="region of interest" description="Disordered" evidence="1">
    <location>
        <begin position="195"/>
        <end position="229"/>
    </location>
</feature>